<dbReference type="Gene3D" id="2.30.30.40">
    <property type="entry name" value="SH3 Domains"/>
    <property type="match status" value="1"/>
</dbReference>
<dbReference type="InterPro" id="IPR036028">
    <property type="entry name" value="SH3-like_dom_sf"/>
</dbReference>
<dbReference type="PRINTS" id="PR00510">
    <property type="entry name" value="NEBULIN"/>
</dbReference>
<accession>A0A673KPJ2</accession>
<dbReference type="GO" id="GO:0030018">
    <property type="term" value="C:Z disc"/>
    <property type="evidence" value="ECO:0007669"/>
    <property type="project" value="InterPro"/>
</dbReference>
<organism evidence="7 8">
    <name type="scientific">Sinocyclocheilus rhinocerous</name>
    <dbReference type="NCBI Taxonomy" id="307959"/>
    <lineage>
        <taxon>Eukaryota</taxon>
        <taxon>Metazoa</taxon>
        <taxon>Chordata</taxon>
        <taxon>Craniata</taxon>
        <taxon>Vertebrata</taxon>
        <taxon>Euteleostomi</taxon>
        <taxon>Actinopterygii</taxon>
        <taxon>Neopterygii</taxon>
        <taxon>Teleostei</taxon>
        <taxon>Ostariophysi</taxon>
        <taxon>Cypriniformes</taxon>
        <taxon>Cyprinidae</taxon>
        <taxon>Cyprininae</taxon>
        <taxon>Sinocyclocheilus</taxon>
    </lineage>
</organism>
<keyword evidence="8" id="KW-1185">Reference proteome</keyword>
<keyword evidence="3" id="KW-0009">Actin-binding</keyword>
<evidence type="ECO:0000256" key="3">
    <source>
        <dbReference type="ARBA" id="ARBA00023203"/>
    </source>
</evidence>
<dbReference type="InterPro" id="IPR055297">
    <property type="entry name" value="NEBU/NEBL"/>
</dbReference>
<reference evidence="7" key="2">
    <citation type="submission" date="2025-09" db="UniProtKB">
        <authorList>
            <consortium name="Ensembl"/>
        </authorList>
    </citation>
    <scope>IDENTIFICATION</scope>
</reference>
<dbReference type="PROSITE" id="PS50002">
    <property type="entry name" value="SH3"/>
    <property type="match status" value="1"/>
</dbReference>
<dbReference type="InterPro" id="IPR013998">
    <property type="entry name" value="Nebulin-like"/>
</dbReference>
<reference evidence="7" key="1">
    <citation type="submission" date="2025-08" db="UniProtKB">
        <authorList>
            <consortium name="Ensembl"/>
        </authorList>
    </citation>
    <scope>IDENTIFICATION</scope>
</reference>
<dbReference type="SMART" id="SM00227">
    <property type="entry name" value="NEBU"/>
    <property type="match status" value="163"/>
</dbReference>
<dbReference type="PROSITE" id="PS51216">
    <property type="entry name" value="NEBULIN"/>
    <property type="match status" value="106"/>
</dbReference>
<dbReference type="PANTHER" id="PTHR11039">
    <property type="entry name" value="NEBULIN"/>
    <property type="match status" value="1"/>
</dbReference>
<keyword evidence="2" id="KW-0677">Repeat</keyword>
<dbReference type="GO" id="GO:0051015">
    <property type="term" value="F:actin filament binding"/>
    <property type="evidence" value="ECO:0007669"/>
    <property type="project" value="InterPro"/>
</dbReference>
<gene>
    <name evidence="7" type="primary">LOC107725229</name>
</gene>
<feature type="domain" description="SH3" evidence="6">
    <location>
        <begin position="6049"/>
        <end position="6106"/>
    </location>
</feature>
<evidence type="ECO:0000256" key="4">
    <source>
        <dbReference type="PROSITE-ProRule" id="PRU00192"/>
    </source>
</evidence>
<evidence type="ECO:0000256" key="2">
    <source>
        <dbReference type="ARBA" id="ARBA00022737"/>
    </source>
</evidence>
<dbReference type="PROSITE" id="PS50890">
    <property type="entry name" value="PUA"/>
    <property type="match status" value="1"/>
</dbReference>
<feature type="region of interest" description="Disordered" evidence="5">
    <location>
        <begin position="5972"/>
        <end position="5992"/>
    </location>
</feature>
<dbReference type="InterPro" id="IPR000900">
    <property type="entry name" value="Nebulin_repeat"/>
</dbReference>
<dbReference type="SUPFAM" id="SSF50044">
    <property type="entry name" value="SH3-domain"/>
    <property type="match status" value="1"/>
</dbReference>
<dbReference type="Proteomes" id="UP000472270">
    <property type="component" value="Unassembled WGS sequence"/>
</dbReference>
<dbReference type="GO" id="GO:0071691">
    <property type="term" value="P:cardiac muscle thin filament assembly"/>
    <property type="evidence" value="ECO:0007669"/>
    <property type="project" value="TreeGrafter"/>
</dbReference>
<evidence type="ECO:0000313" key="7">
    <source>
        <dbReference type="Ensembl" id="ENSSRHP00000066449.1"/>
    </source>
</evidence>
<evidence type="ECO:0000256" key="1">
    <source>
        <dbReference type="ARBA" id="ARBA00022443"/>
    </source>
</evidence>
<dbReference type="Ensembl" id="ENSSRHT00000068269.1">
    <property type="protein sequence ID" value="ENSSRHP00000066449.1"/>
    <property type="gene ID" value="ENSSRHG00000032754.1"/>
</dbReference>
<protein>
    <submittedName>
        <fullName evidence="7">Nebulin-like</fullName>
    </submittedName>
</protein>
<dbReference type="PANTHER" id="PTHR11039:SF37">
    <property type="entry name" value="NEBULIN"/>
    <property type="match status" value="1"/>
</dbReference>
<dbReference type="InterPro" id="IPR001452">
    <property type="entry name" value="SH3_domain"/>
</dbReference>
<proteinExistence type="predicted"/>
<keyword evidence="1 4" id="KW-0728">SH3 domain</keyword>
<evidence type="ECO:0000256" key="5">
    <source>
        <dbReference type="SAM" id="MobiDB-lite"/>
    </source>
</evidence>
<evidence type="ECO:0000259" key="6">
    <source>
        <dbReference type="PROSITE" id="PS50002"/>
    </source>
</evidence>
<name>A0A673KPJ2_9TELE</name>
<evidence type="ECO:0000313" key="8">
    <source>
        <dbReference type="Proteomes" id="UP000472270"/>
    </source>
</evidence>
<sequence>ACGKTYLGPGGLPKRAVRKKVKVDTSKFMTPYLAHSQKMLDQYSHNKYREAYEKSKGQPYDISAETPEMIRIKKAQEQLSEVKYRMEGLKAKTTSLYDGEAREIAHVKHATELISKVLYRQKWDETKDKYLLPPDAPELVLAVKNAANYSKKLYTEAWDDDKTMYYPYSDSPELRRVAKAQQVLSDIVYKKGHDERKAKYTSLADPPEVELAKKNFTNRSNLKYHEDYNKNVKGKWCETPYFDIAVARMVMDNISDKKYTSAFEDMKDQIYFMQTDTPTYASNKKAREAASTVKYKKDYEKTKAVSDYNVLPATENPLLRQLRYAGTILSDNVYKANYEKARVFSINYCDTPKFKMDSVLKKFSDVRYKEKYENEVKGHYVGSYEDIFTVHCQKMEELKNDVSYPNPIRIYRQHPDKVKFTQVTDSPVLMQAAINAKQLSDTCYKFEWEKTKAKKFEVKGDAISILAARAHTNIASDVKYKKEYEKNRGHMIGALSIKDDPKIMHSVHVAKIQSEREYKKDYEKMKTKYHSPLDMMLVTLVKKSQAIASMTGYKNIPNRYLLPYDSIPLVLAKNANALQSNNEYKSDYNNYVKGSPWVPYGSMEVEKSKKAGEILCEKKYRQHPDTVPFTAIDDHPLQLQAKVNQMIRSDLHYKKGLDKVLQKYSLPPDVPQFLQARCNAYNISDKCYKLEWLKTIAKGYDLKPDAIPVKAAKAARHAASDVQYKKKYMKDRGHHVGFRSLQDDPLLVHYMAVARMQSEKLYKKDYHKAKLKYHTPVDMMSVAHAKHASKVQTYAGYKQHFHHYTLLPDAMNLELARSMNISSSDVQYKQDYENYVKGTGWIPIGSLDVEKAKVAGAALNEKKYRQHPDTIKFTSVLDTPVMEQAKLNAKQLSDRLYKASGEKFMHTYHLPADAPELLQAKYNAVNVSKTYYTYAHKQDLLKGHHMKHDAIPVVAAKSSRDIASDYKYKLAYQKARGHHVGFRSLQDDPLLVHYMEVAKMQSERNYKKDYHKAKLKYHTPVDMLSVVQAKNASKVQTYAGYKQHFHHYTLLPDAMHIELARNMMEIQSDNLYKSDFNCIFKGAGWVPIGSIDVEKAKAANKALDERSYRIHPSTLKFTSLTDQMNMALAMSNTKLQNKAAYKASGEKFMHTYNLPADAPEFLQAKYNAQTVSESRYKAQWLVDIAKGYDMKADAIPIVAAKQGRHIASNYQYKKAYEKAKGHHVGFRSLQDDPLLVHYMEVAKMQSEKNYKKDYHKAKLKYHTPVDMLSVVQAKIASKVQTYAGYKQHFHHYSLLPDAMNLALARSMNISSSDFEYKSEYNATMKGLGWVPIGSLVVETAKVGGKILSDYNYRTHPSNYKFHKLMDSMDLALATANNKIMDKDKLKIHVMPDSPEIVLAKANALNMSQKLYKAGLEEINKKGYDLKPDAISIVAAKAGRNIASNYKYKLAYEKAKGHHVGFRSLQDDPLLVHYMEVAKMQSERNYKKDYHKAKLKYHTPVDMLSVVQAKNASKVQTYAGYKQHFHHYNLLPDAMNLALARSMNISSSDFEYKSEYNATMKGLGWVPIGSLAVETAKVGGKILSDYNYRTHPSNYKFHKLMDSMDLALATANNKIMDKQAYTDTWNKDKIKVHVMPDSPEILLAKANAINISEKAYKAGLEALKKKGYDLKADAVSVVAARTSTNIASDYKYKKAYNKARGHHVGFRSLQDDPLLVHYMEVARIQSDKLYKKDYHKSKLKYHSPVDMLSVVHAKQATAAQTFAGYRQIITHYKVLPDAMNLELARNMQAIASDNIYKSEYNSYIKGVGWIPIGSLDVEKAKTASRIGSEKLYRTHPSNFKFTKDMDSMDLVLATANNEIKNRQKYIAAWEQDKTKIHIMPDSMEVALARQNKLNYSEKLYKLANEQAKKKGYDLRADAIPIQAAKASCAIASNYKYKTGYRKQVGHHIGALSVQDDPLLMLALNSARIASDALYKKDFNKSKTKFNLPVDMLSFELAKKNQIQVNDANYRTYLHNWTCLPDSNDVVQARQVYDLQSDAVYKADLKWLKGLGWVPIGSLDVEKVKKAGEVLSEMKYRQHPSNFKFTCTTEDMPLVLAKANNEIMNKSKYIEAWNNDKTKIHIMPDAMDVVLAKQNKVNYSEKQYKLANELAKKKGYDLRNDAISIIAARASRDIASDYKYKTGYRKQVGHHIGARSVQDDPLLMLALNSAKIASDALYKKDFNKSKTKFHLPVDLLSLELAKKCQIQVNDVNYRTYLHNWTCLPDSNDVVQARQVYDLQSDVVYKADLKWLQGLGWVPIGSVDVEKVKKAGEILSERKYRQHPSNFKYTMTTQDMPMALAKANNDVMNKQQYVDAWNKDKLKIHIMPDAMDILLAKQNKANYSLKLYTLANEEAKKKGYDMRNDAIPIKAAKASRDIASDYKYKAGYRKQVGHHIGARSVQDDPLLMLALNSAKIASDALYKKDFNKSKTKFNLPVDLLSLELAKKCQIQVNDVNYRTYLHNWTCLPDSNDVVQARQVYDLQSDAVYKADLKWLQGLGWVPIGSVDVEKVKKAGEILSERQYRQHPSNFKFTCTTEDMPLVLAKNNASIMNKKSYVEAWEKDKTKIHVKPDTMEIVLAKQNKINYSVKQYKLANEEAKKKGYDMRGDAIPIKAAKASRDIISDYKYKTGYRKQVGHHIGALSVQDDPLLMLALNSARIASDALYKKDFNKSKTKFNLPVDMLSFELAKKNQIQVNDANYRTYLHNWTCLPDSNDVVQARQVYDLQSDAVYKADLKWLQGLGWVPIGSVDVEKVKKAGEILSERKYRQHPSNFKFTCTTEDMPLVLAKNNATNNNKKLYTEAWDKDKTKIHVMPDCMDVLLAKQNNINYSEKRYKLANEESKKKGYDLRSDAVAIKAAKASRDIISDYKYKAGYRKQVGHHIGALSVQDDPLLMLALNSARIASDALYKKDFNKSKTKFNLPVDLLSLELAKKCQIQVNDANYRTYLHNWTCLPDSNDVVQARKVYDLRSDAVYKADMEFMTGVGWVPIGSLDVLKAKKAAEILSERLYRQKPDTFKYTQDMQSMPLVLAKANAQVMDQHQYHAAWERDKIKIHIPPDTPEIVLSSANALNNSRKLYRQAVEDIFRKGYDLKPDAVAIKAAKASREIISDYKYKTGYRKQVGHHIGARSVQDDPLIMLALNSAKIASDALYKKDFNKSKTKFHLPVDLLSLELAKKCQIQVNDVNYRTYLHNWTCLPDSNDVVQARKVYDLQSDAVYKADMEWIRGTGWVPIGSVDVEKAKKAAEILSERKYRQYPSNFKYTSKTDAIPFALAQANAKIMDKNAYVDAWNKEKIHIHVMPDTPEIILGKQNKLNTSIKYYRQDYENSLKKGYFLPKDAVAVKSAKASRDIISDYKYKVGYRKQQGHHIGALSIHDDPLIMLAFNSGKIASDLLYKKDFNKSKTKFNLPVDLLSLELAKKCQIQVNDANYRTYLHNWTCLPDSNDVVQARKVYDLRSDAVYKADLEWIRGCGWMPQGSIDVLKAKNAQAILNENLYRQPPSTVKFTSAVDLPAIVLAKQNADILSDRKYREAWEKDKTSIHIMPNTPAIELSRANAIAVSNKMYTKDWDTTKAKGYHIKEDAVSVIKAKVSRDIASDYKYKAGYRKQVGHHIGARSVQDDPLLMLALNSARIASDALYKKDFNKSKTKFNLPVDLLSLELAKKCQIQVNDVNYRTYLHNWTCLPDSNDVVQARKVYDLRSDAVYKADLEWLRGCGWIPHESVEVVKVRNAQKILAERGYRVKLDEQKYTTPIERVDFVCSKNAADVLNEAKYREAWHQDKTKYTLTDSPVLATAREVAKMYHPHFYTKSWDKTKSTSYFMPGDAVPIKQCIQTSKVQSNYKYKAGYRKQVGHHIGALSVQDDPLLMLALNSARIASDALYKKDFNKSKTKFNLPVDMMAFEHAKKCQIQVNDDNYRTRLHQWTCLPDQNDVIQARKAYDLASDNVYKADLEWLRGCGWVAADSVDHVKVRKAQQVLNDRLYKKDAKENFAKFTHIVDRPEVVLAKVNAFNLSDLKYKESFNLEKGHYIGSDDTPQLAHCREVANMISEYKYLDTHEKAKGHYMASTLADFPEVIRFGQTEKMKNLRNYHKAYNETKTKLHIPADMISHVVAKKCQEILSDVLYRTHLHQWTCHPEQNDAIRARKANEILSDVFYKDDLNWMKGIGCYSWDTPEIVRAKKSYELQSDIKYKAEGKKEWNNYSIVTDTPIYVTAVLGHTWASELNYREAYHKEKHIYTTVLDTCDYARCCNLKEIYSTKAYSAAWDKIKAKSYSIPHDSHALVHARQQKVILSNNKYKEDYEKFKTLYSLPKCLEDDPATARCIKAGKLVLDRLYKDKYEKTKAKVHVPPDMLDIVSARSTQKTVSGVDYRKYLHQWICLPDMQVYVHARKVNEQLSDIFYKDDLNWLKGIGCYAWDTPEILRCKQSMKLQSENLYRAKGIEHFKDYTVVTDTPVYETCKQSAKNLSELNYHHDYATNVMGKNTAPAVTVDTERARQANYIQSDNFYKEANNMFMPTGYTLPYDTPLNKQAKANSIITSNMKYKEAYEQMKARNYKLDPEGVNFVTIRKANKVTNQRLYREKYEKEKDKIHSEYDTPEIRQVKATQHAISDLCYKEKYYNSRGTLLSMPITPELMHCFHVNEINSDLKYKEDLHWLRGIGCFMVDSPEMVRIREITKFKKSYDIDAKKNYSNFSVVLDTPEYKRVTELKTHMSNIVYRAEGNKEKTKCTTTVDGLEIKRAKWAQSLTNKFQYIDLASKERAFFTPESHTPILDHARSMKVVYSEKKYKEQYEKMKHKYTPIHDTPILVRSKKAYLNASDLRYKETFELSKGHYHADKDALDILCAKRVRDDISEVKYREKYISTLGTWKSIPDRPEFFHSKIVRDCISDIKYKEDLEWIKGIGCYVWDTPAMVHAEHNKALYSERLYKASFEKNRGNFKYTCDTPFFEAAKNASLLINDRSYRANYEKSKDKYTIVVDDPRNVLAKEVSKLSQGKYKFKAKELLKSGCNELRRPDILVAMYNSGMWSKWKYREHYERAKSKYTAVLDTPNYQVAKRSKQISDIIYKMEYNKTKATSYTLGHDTPMSQHMKKVKEITSNLKYKEVYERNKAHINIAPDAHDIRAAKEAYKNISNLDYKKKYEATKNKWIWTVDRPDFVHAAKNSFQQSDVEYKYDKEMLKGCVMSVPDDKYTILAKQNTELASDVKYKEKYEKAKGHYIAVHDTPQILHAKSVAKLVSETKYKEASKKDLQSGGFTTLAETRETAHSKEVAKITSAKLYKQKFEKEKGKSNYNQMIAPPDVQHAMEVAKNQSNIAYKQEAKAKLTYTSVADRPDIRKATQAAKLVSEIGYRDKARQEASRGGTLLGRPDITLATEVSKLTSQVEENPSLHGAASFDTPQMRHIKKMSALTSDVKYKEKFDKEMKGKRPQYDLKNSKIYQTLKDANELASEVKYKGDLKKIHKPVTDMAESLSMQHNLSTSKLSSDYQYKKKFEESRGHYHMIPDTPEQLHHKEASELQSQVKYKEKYEKERGKAMLDFETPTYVTAKEAQHLQSQKEYKKDFEMTMKGKNLSGLEVTPAMMHVRHATKIVSEKEYRRDLEEGVKGKGLTVLEETPELLRAKNATQILSEREYKKALEQEIKGKGMLALATDTPDFLRAKNATEILSQAKYKQNAEHDRATYTTVIDTPDILHAQQIRNIVSQKKYKEEAEKTMSHYVPVLDTPEMQRVRENQKNFSTLQYQIDLKNSKGKVSAVKDTPEMLRVKENTKNFSSVPTVLYKDLSVKGTPVVFTPEMERVKRNQLQISSVLYSDSFRKQVQGKAAFVLDTPEMRRVKETQRIISGVRYHQDFEKSKGSFTPTISDPVTERVKRNTQDFSDISYRGIQRRVVEMERRRAEEHDQETTTDLRVWRTNPGSVFDYDPAEDNIQSRSLHMMSVQAQRRSKEHSRSTSAMSGVGDEKSEMSENVDHHASLYSNGFGVSALHGYSQTKTIEVQQRSSSVATQQTTVSSVPSHPSTTGYNMLISYVYAYNDEVSFKDSDVIVNVQSIDEGWMYGTVQRTGKTGMLPANYVEAI</sequence>
<dbReference type="Pfam" id="PF00880">
    <property type="entry name" value="Nebulin"/>
    <property type="match status" value="66"/>
</dbReference>
<dbReference type="Pfam" id="PF14604">
    <property type="entry name" value="SH3_9"/>
    <property type="match status" value="1"/>
</dbReference>